<dbReference type="InParanoid" id="A0A6P8HWX7"/>
<feature type="signal peptide" evidence="2">
    <location>
        <begin position="1"/>
        <end position="19"/>
    </location>
</feature>
<proteinExistence type="predicted"/>
<dbReference type="Proteomes" id="UP000515163">
    <property type="component" value="Unplaced"/>
</dbReference>
<gene>
    <name evidence="4" type="primary">LOC116296924</name>
</gene>
<name>A0A6P8HWX7_ACTTE</name>
<keyword evidence="2" id="KW-0732">Signal</keyword>
<accession>A0A6P8HWX7</accession>
<dbReference type="GeneID" id="116296924"/>
<organism evidence="3 4">
    <name type="scientific">Actinia tenebrosa</name>
    <name type="common">Australian red waratah sea anemone</name>
    <dbReference type="NCBI Taxonomy" id="6105"/>
    <lineage>
        <taxon>Eukaryota</taxon>
        <taxon>Metazoa</taxon>
        <taxon>Cnidaria</taxon>
        <taxon>Anthozoa</taxon>
        <taxon>Hexacorallia</taxon>
        <taxon>Actiniaria</taxon>
        <taxon>Actiniidae</taxon>
        <taxon>Actinia</taxon>
    </lineage>
</organism>
<evidence type="ECO:0000313" key="3">
    <source>
        <dbReference type="Proteomes" id="UP000515163"/>
    </source>
</evidence>
<feature type="compositionally biased region" description="Acidic residues" evidence="1">
    <location>
        <begin position="201"/>
        <end position="231"/>
    </location>
</feature>
<evidence type="ECO:0000256" key="2">
    <source>
        <dbReference type="SAM" id="SignalP"/>
    </source>
</evidence>
<dbReference type="OrthoDB" id="5988160at2759"/>
<evidence type="ECO:0000256" key="1">
    <source>
        <dbReference type="SAM" id="MobiDB-lite"/>
    </source>
</evidence>
<evidence type="ECO:0000313" key="4">
    <source>
        <dbReference type="RefSeq" id="XP_031560904.1"/>
    </source>
</evidence>
<keyword evidence="3" id="KW-1185">Reference proteome</keyword>
<dbReference type="KEGG" id="aten:116296924"/>
<reference evidence="4" key="1">
    <citation type="submission" date="2025-08" db="UniProtKB">
        <authorList>
            <consortium name="RefSeq"/>
        </authorList>
    </citation>
    <scope>IDENTIFICATION</scope>
</reference>
<protein>
    <submittedName>
        <fullName evidence="4">Uncharacterized protein LOC116296924</fullName>
    </submittedName>
</protein>
<dbReference type="AlphaFoldDB" id="A0A6P8HWX7"/>
<dbReference type="RefSeq" id="XP_031560904.1">
    <property type="nucleotide sequence ID" value="XM_031705044.1"/>
</dbReference>
<sequence>MKLSLILLLVLASVALFKAEELPEDVEELTNDEESSVSFLYDGSMEDEVLGDEDDPADKAKKQAALSRIGERRVCGRVFIGCLRKTKARCKLIPVCKVKYFACRCVLKGVRKCKKFLHFVRVMAQKHKGHKHDEVEEDEEDPKRKRRRMPKFVKLCKAGFRRCARGKKFCGGCLRQFGACIRRHVIKKLCSKKKEGKKSDEPEDDEESIMADAVENDEDETETEIEEEDDGKDLISKKRRPNKKIIRCAKYGVRCMLRARLNCRRQGRCVRRVMKCVRRARRRPRPTAGKQ</sequence>
<feature type="region of interest" description="Disordered" evidence="1">
    <location>
        <begin position="195"/>
        <end position="236"/>
    </location>
</feature>
<feature type="chain" id="PRO_5027680293" evidence="2">
    <location>
        <begin position="20"/>
        <end position="291"/>
    </location>
</feature>